<gene>
    <name evidence="1" type="ORF">BacF7301_19545</name>
</gene>
<evidence type="ECO:0000313" key="1">
    <source>
        <dbReference type="EMBL" id="QIU96204.1"/>
    </source>
</evidence>
<dbReference type="EMBL" id="CP050831">
    <property type="protein sequence ID" value="QIU96204.1"/>
    <property type="molecule type" value="Genomic_DNA"/>
</dbReference>
<name>A0A6H0KRW2_9BACE</name>
<reference evidence="1 2" key="1">
    <citation type="submission" date="2020-03" db="EMBL/GenBank/DDBJ databases">
        <title>Genomic analysis of Bacteroides faecium CBA7301.</title>
        <authorList>
            <person name="Kim J."/>
            <person name="Roh S.W."/>
        </authorList>
    </citation>
    <scope>NUCLEOTIDE SEQUENCE [LARGE SCALE GENOMIC DNA]</scope>
    <source>
        <strain evidence="1 2">CBA7301</strain>
    </source>
</reference>
<protein>
    <recommendedName>
        <fullName evidence="3">NVEALA protein</fullName>
    </recommendedName>
</protein>
<proteinExistence type="predicted"/>
<keyword evidence="2" id="KW-1185">Reference proteome</keyword>
<accession>A0A6H0KRW2</accession>
<organism evidence="1 2">
    <name type="scientific">Bacteroides faecium</name>
    <dbReference type="NCBI Taxonomy" id="2715212"/>
    <lineage>
        <taxon>Bacteria</taxon>
        <taxon>Pseudomonadati</taxon>
        <taxon>Bacteroidota</taxon>
        <taxon>Bacteroidia</taxon>
        <taxon>Bacteroidales</taxon>
        <taxon>Bacteroidaceae</taxon>
        <taxon>Bacteroides</taxon>
    </lineage>
</organism>
<sequence length="93" mass="9735">MKKKMMGLIAVVVIAVVAGFNVYKTQIIVDLSTLALVNVEALAGGETEGTCTARVSCGGGGPNDFVECSGRVCERHATVLSRWVKCDGIKTSC</sequence>
<evidence type="ECO:0008006" key="3">
    <source>
        <dbReference type="Google" id="ProtNLM"/>
    </source>
</evidence>
<dbReference type="RefSeq" id="WP_167965459.1">
    <property type="nucleotide sequence ID" value="NZ_CP050831.1"/>
</dbReference>
<dbReference type="KEGG" id="bfc:BacF7301_19545"/>
<dbReference type="AlphaFoldDB" id="A0A6H0KRW2"/>
<dbReference type="Proteomes" id="UP000501780">
    <property type="component" value="Chromosome"/>
</dbReference>
<evidence type="ECO:0000313" key="2">
    <source>
        <dbReference type="Proteomes" id="UP000501780"/>
    </source>
</evidence>